<dbReference type="PROSITE" id="PS51257">
    <property type="entry name" value="PROKAR_LIPOPROTEIN"/>
    <property type="match status" value="1"/>
</dbReference>
<keyword evidence="1" id="KW-1133">Transmembrane helix</keyword>
<proteinExistence type="predicted"/>
<dbReference type="EMBL" id="BARS01025806">
    <property type="protein sequence ID" value="GAG08416.1"/>
    <property type="molecule type" value="Genomic_DNA"/>
</dbReference>
<comment type="caution">
    <text evidence="2">The sequence shown here is derived from an EMBL/GenBank/DDBJ whole genome shotgun (WGS) entry which is preliminary data.</text>
</comment>
<dbReference type="AlphaFoldDB" id="X0W6X1"/>
<sequence length="73" mass="8184">MKKIKKRISIRNSLVLILCFILIIGVSFMISCKKKEVAPSAQVPDLGAKVDELQRELAGKDSEINQLKEETAR</sequence>
<keyword evidence="1" id="KW-0812">Transmembrane</keyword>
<feature type="non-terminal residue" evidence="2">
    <location>
        <position position="73"/>
    </location>
</feature>
<feature type="transmembrane region" description="Helical" evidence="1">
    <location>
        <begin position="12"/>
        <end position="30"/>
    </location>
</feature>
<accession>X0W6X1</accession>
<evidence type="ECO:0000313" key="2">
    <source>
        <dbReference type="EMBL" id="GAG08416.1"/>
    </source>
</evidence>
<protein>
    <submittedName>
        <fullName evidence="2">Uncharacterized protein</fullName>
    </submittedName>
</protein>
<reference evidence="2" key="1">
    <citation type="journal article" date="2014" name="Front. Microbiol.">
        <title>High frequency of phylogenetically diverse reductive dehalogenase-homologous genes in deep subseafloor sedimentary metagenomes.</title>
        <authorList>
            <person name="Kawai M."/>
            <person name="Futagami T."/>
            <person name="Toyoda A."/>
            <person name="Takaki Y."/>
            <person name="Nishi S."/>
            <person name="Hori S."/>
            <person name="Arai W."/>
            <person name="Tsubouchi T."/>
            <person name="Morono Y."/>
            <person name="Uchiyama I."/>
            <person name="Ito T."/>
            <person name="Fujiyama A."/>
            <person name="Inagaki F."/>
            <person name="Takami H."/>
        </authorList>
    </citation>
    <scope>NUCLEOTIDE SEQUENCE</scope>
    <source>
        <strain evidence="2">Expedition CK06-06</strain>
    </source>
</reference>
<keyword evidence="1" id="KW-0472">Membrane</keyword>
<organism evidence="2">
    <name type="scientific">marine sediment metagenome</name>
    <dbReference type="NCBI Taxonomy" id="412755"/>
    <lineage>
        <taxon>unclassified sequences</taxon>
        <taxon>metagenomes</taxon>
        <taxon>ecological metagenomes</taxon>
    </lineage>
</organism>
<evidence type="ECO:0000256" key="1">
    <source>
        <dbReference type="SAM" id="Phobius"/>
    </source>
</evidence>
<gene>
    <name evidence="2" type="ORF">S01H1_40740</name>
</gene>
<name>X0W6X1_9ZZZZ</name>